<evidence type="ECO:0000313" key="7">
    <source>
        <dbReference type="Proteomes" id="UP000034196"/>
    </source>
</evidence>
<feature type="domain" description="IclR-ED" evidence="5">
    <location>
        <begin position="86"/>
        <end position="272"/>
    </location>
</feature>
<dbReference type="InterPro" id="IPR036390">
    <property type="entry name" value="WH_DNA-bd_sf"/>
</dbReference>
<name>A0A1J4P4B9_9ACTN</name>
<organism evidence="6 7">
    <name type="scientific">Streptomyces mangrovisoli</name>
    <dbReference type="NCBI Taxonomy" id="1428628"/>
    <lineage>
        <taxon>Bacteria</taxon>
        <taxon>Bacillati</taxon>
        <taxon>Actinomycetota</taxon>
        <taxon>Actinomycetes</taxon>
        <taxon>Kitasatosporales</taxon>
        <taxon>Streptomycetaceae</taxon>
        <taxon>Streptomyces</taxon>
    </lineage>
</organism>
<dbReference type="SMART" id="SM00346">
    <property type="entry name" value="HTH_ICLR"/>
    <property type="match status" value="1"/>
</dbReference>
<dbReference type="GO" id="GO:0003677">
    <property type="term" value="F:DNA binding"/>
    <property type="evidence" value="ECO:0007669"/>
    <property type="project" value="UniProtKB-KW"/>
</dbReference>
<protein>
    <recommendedName>
        <fullName evidence="8">IclR family transcriptional regulator</fullName>
    </recommendedName>
</protein>
<dbReference type="Gene3D" id="1.10.10.10">
    <property type="entry name" value="Winged helix-like DNA-binding domain superfamily/Winged helix DNA-binding domain"/>
    <property type="match status" value="1"/>
</dbReference>
<dbReference type="STRING" id="1428628.WN71_007730"/>
<dbReference type="Pfam" id="PF01614">
    <property type="entry name" value="IclR_C"/>
    <property type="match status" value="1"/>
</dbReference>
<dbReference type="GO" id="GO:0003700">
    <property type="term" value="F:DNA-binding transcription factor activity"/>
    <property type="evidence" value="ECO:0007669"/>
    <property type="project" value="TreeGrafter"/>
</dbReference>
<dbReference type="AlphaFoldDB" id="A0A1J4P4B9"/>
<dbReference type="SUPFAM" id="SSF55781">
    <property type="entry name" value="GAF domain-like"/>
    <property type="match status" value="1"/>
</dbReference>
<dbReference type="PROSITE" id="PS51077">
    <property type="entry name" value="HTH_ICLR"/>
    <property type="match status" value="1"/>
</dbReference>
<keyword evidence="2" id="KW-0238">DNA-binding</keyword>
<comment type="caution">
    <text evidence="6">The sequence shown here is derived from an EMBL/GenBank/DDBJ whole genome shotgun (WGS) entry which is preliminary data.</text>
</comment>
<evidence type="ECO:0000256" key="2">
    <source>
        <dbReference type="ARBA" id="ARBA00023125"/>
    </source>
</evidence>
<gene>
    <name evidence="6" type="ORF">WN71_007730</name>
</gene>
<dbReference type="InterPro" id="IPR050707">
    <property type="entry name" value="HTH_MetabolicPath_Reg"/>
</dbReference>
<dbReference type="InterPro" id="IPR005471">
    <property type="entry name" value="Tscrpt_reg_IclR_N"/>
</dbReference>
<evidence type="ECO:0000256" key="1">
    <source>
        <dbReference type="ARBA" id="ARBA00023015"/>
    </source>
</evidence>
<keyword evidence="3" id="KW-0804">Transcription</keyword>
<dbReference type="EMBL" id="LAVA02000016">
    <property type="protein sequence ID" value="OIJ68309.1"/>
    <property type="molecule type" value="Genomic_DNA"/>
</dbReference>
<accession>A0A1J4P4B9</accession>
<evidence type="ECO:0008006" key="8">
    <source>
        <dbReference type="Google" id="ProtNLM"/>
    </source>
</evidence>
<dbReference type="OrthoDB" id="7274111at2"/>
<dbReference type="PROSITE" id="PS51078">
    <property type="entry name" value="ICLR_ED"/>
    <property type="match status" value="1"/>
</dbReference>
<dbReference type="InterPro" id="IPR036388">
    <property type="entry name" value="WH-like_DNA-bd_sf"/>
</dbReference>
<proteinExistence type="predicted"/>
<dbReference type="PANTHER" id="PTHR30136">
    <property type="entry name" value="HELIX-TURN-HELIX TRANSCRIPTIONAL REGULATOR, ICLR FAMILY"/>
    <property type="match status" value="1"/>
</dbReference>
<evidence type="ECO:0000256" key="3">
    <source>
        <dbReference type="ARBA" id="ARBA00023163"/>
    </source>
</evidence>
<dbReference type="Gene3D" id="3.30.450.40">
    <property type="match status" value="1"/>
</dbReference>
<reference evidence="6" key="1">
    <citation type="submission" date="2016-10" db="EMBL/GenBank/DDBJ databases">
        <title>Genome sequence of Streptomyces mangrovisoli MUSC 149.</title>
        <authorList>
            <person name="Lee L.-H."/>
            <person name="Ser H.-L."/>
        </authorList>
    </citation>
    <scope>NUCLEOTIDE SEQUENCE [LARGE SCALE GENOMIC DNA]</scope>
    <source>
        <strain evidence="6">MUSC 149</strain>
    </source>
</reference>
<dbReference type="SUPFAM" id="SSF46785">
    <property type="entry name" value="Winged helix' DNA-binding domain"/>
    <property type="match status" value="1"/>
</dbReference>
<dbReference type="Pfam" id="PF09339">
    <property type="entry name" value="HTH_IclR"/>
    <property type="match status" value="1"/>
</dbReference>
<evidence type="ECO:0000259" key="4">
    <source>
        <dbReference type="PROSITE" id="PS51077"/>
    </source>
</evidence>
<evidence type="ECO:0000259" key="5">
    <source>
        <dbReference type="PROSITE" id="PS51078"/>
    </source>
</evidence>
<dbReference type="GO" id="GO:0045892">
    <property type="term" value="P:negative regulation of DNA-templated transcription"/>
    <property type="evidence" value="ECO:0007669"/>
    <property type="project" value="TreeGrafter"/>
</dbReference>
<keyword evidence="1" id="KW-0805">Transcription regulation</keyword>
<evidence type="ECO:0000313" key="6">
    <source>
        <dbReference type="EMBL" id="OIJ68309.1"/>
    </source>
</evidence>
<dbReference type="InterPro" id="IPR014757">
    <property type="entry name" value="Tscrpt_reg_IclR_C"/>
</dbReference>
<feature type="domain" description="HTH iclR-type" evidence="4">
    <location>
        <begin position="24"/>
        <end position="85"/>
    </location>
</feature>
<dbReference type="Proteomes" id="UP000034196">
    <property type="component" value="Unassembled WGS sequence"/>
</dbReference>
<dbReference type="PANTHER" id="PTHR30136:SF24">
    <property type="entry name" value="HTH-TYPE TRANSCRIPTIONAL REPRESSOR ALLR"/>
    <property type="match status" value="1"/>
</dbReference>
<dbReference type="InterPro" id="IPR029016">
    <property type="entry name" value="GAF-like_dom_sf"/>
</dbReference>
<sequence>MDSSPDRLGEMSPLEDRATPAYPIASVDNTLRILLLLRTGGSLALSDVAAELGIARSSAHRLMAMLTYYDFVRQDPASRSFRPGPALVDVGLAAVRSLDIRVLARPVLVELAEATGMTAHLALPRGREVLYVDGVESRRTIRAALRTGDTLPAHVTGVGKALLACLDDDQVRRLYAEAPPVAVTPHSISDVPSLLSELKRVREVGYGVNRNESESGVLSMGMAFQSTEPGRYAGIGLVCPESSFDSGWEERVAGQLKAAVSRLLTEISTFRS</sequence>
<dbReference type="RefSeq" id="WP_052742986.1">
    <property type="nucleotide sequence ID" value="NZ_LAVA02000016.1"/>
</dbReference>
<keyword evidence="7" id="KW-1185">Reference proteome</keyword>